<evidence type="ECO:0000259" key="1">
    <source>
        <dbReference type="PROSITE" id="PS50093"/>
    </source>
</evidence>
<dbReference type="PROSITE" id="PS50093">
    <property type="entry name" value="PKD"/>
    <property type="match status" value="1"/>
</dbReference>
<comment type="caution">
    <text evidence="2">The sequence shown here is derived from an EMBL/GenBank/DDBJ whole genome shotgun (WGS) entry which is preliminary data.</text>
</comment>
<dbReference type="AlphaFoldDB" id="A0A0C1U5V1"/>
<feature type="domain" description="PKD" evidence="1">
    <location>
        <begin position="96"/>
        <end position="127"/>
    </location>
</feature>
<name>A0A0C1U5V1_9CLOT</name>
<dbReference type="InterPro" id="IPR013783">
    <property type="entry name" value="Ig-like_fold"/>
</dbReference>
<dbReference type="CDD" id="cd00146">
    <property type="entry name" value="PKD"/>
    <property type="match status" value="1"/>
</dbReference>
<proteinExistence type="predicted"/>
<evidence type="ECO:0000313" key="3">
    <source>
        <dbReference type="Proteomes" id="UP000031366"/>
    </source>
</evidence>
<dbReference type="RefSeq" id="WP_039630488.1">
    <property type="nucleotide sequence ID" value="NZ_AYSO01000012.1"/>
</dbReference>
<dbReference type="InterPro" id="IPR000601">
    <property type="entry name" value="PKD_dom"/>
</dbReference>
<dbReference type="SUPFAM" id="SSF49299">
    <property type="entry name" value="PKD domain"/>
    <property type="match status" value="1"/>
</dbReference>
<reference evidence="2 3" key="1">
    <citation type="journal article" date="2015" name="Infect. Genet. Evol.">
        <title>Genomic sequences of six botulinum neurotoxin-producing strains representing three clostridial species illustrate the mobility and diversity of botulinum neurotoxin genes.</title>
        <authorList>
            <person name="Smith T.J."/>
            <person name="Hill K.K."/>
            <person name="Xie G."/>
            <person name="Foley B.T."/>
            <person name="Williamson C.H."/>
            <person name="Foster J.T."/>
            <person name="Johnson S.L."/>
            <person name="Chertkov O."/>
            <person name="Teshima H."/>
            <person name="Gibbons H.S."/>
            <person name="Johnsky L.A."/>
            <person name="Karavis M.A."/>
            <person name="Smith L.A."/>
        </authorList>
    </citation>
    <scope>NUCLEOTIDE SEQUENCE [LARGE SCALE GENOMIC DNA]</scope>
    <source>
        <strain evidence="2 3">CDC 2741</strain>
    </source>
</reference>
<evidence type="ECO:0000313" key="2">
    <source>
        <dbReference type="EMBL" id="KIE48084.1"/>
    </source>
</evidence>
<accession>A0A0C1U5V1</accession>
<organism evidence="2 3">
    <name type="scientific">Clostridium argentinense CDC 2741</name>
    <dbReference type="NCBI Taxonomy" id="1418104"/>
    <lineage>
        <taxon>Bacteria</taxon>
        <taxon>Bacillati</taxon>
        <taxon>Bacillota</taxon>
        <taxon>Clostridia</taxon>
        <taxon>Eubacteriales</taxon>
        <taxon>Clostridiaceae</taxon>
        <taxon>Clostridium</taxon>
    </lineage>
</organism>
<dbReference type="OrthoDB" id="197688at2"/>
<gene>
    <name evidence="2" type="ORF">U732_3922</name>
</gene>
<dbReference type="Pfam" id="PF18911">
    <property type="entry name" value="PKD_4"/>
    <property type="match status" value="1"/>
</dbReference>
<dbReference type="Gene3D" id="2.60.40.10">
    <property type="entry name" value="Immunoglobulins"/>
    <property type="match status" value="1"/>
</dbReference>
<protein>
    <submittedName>
        <fullName evidence="2">PKD domain protein</fullName>
    </submittedName>
</protein>
<dbReference type="Proteomes" id="UP000031366">
    <property type="component" value="Unassembled WGS sequence"/>
</dbReference>
<dbReference type="InterPro" id="IPR035986">
    <property type="entry name" value="PKD_dom_sf"/>
</dbReference>
<keyword evidence="3" id="KW-1185">Reference proteome</keyword>
<sequence>MVKKDFLKKIISLTTLVLTVLLCSFINVSAKNLADVSLQGYPAYEVIPLKVDIKSLKGPAGPIGLLNGTFDFKANFKDFNGNEPYLTSHSSYTTKYLWNFGDGNTSESDSPRHTYARPGRYTVKVSIKCSPLQTRPWEHLNTIFYSGEGTEIIEVR</sequence>
<dbReference type="EMBL" id="AYSO01000012">
    <property type="protein sequence ID" value="KIE48084.1"/>
    <property type="molecule type" value="Genomic_DNA"/>
</dbReference>